<dbReference type="InterPro" id="IPR036388">
    <property type="entry name" value="WH-like_DNA-bd_sf"/>
</dbReference>
<reference evidence="3" key="1">
    <citation type="journal article" date="2019" name="Int. J. Syst. Evol. Microbiol.">
        <title>The Global Catalogue of Microorganisms (GCM) 10K type strain sequencing project: providing services to taxonomists for standard genome sequencing and annotation.</title>
        <authorList>
            <consortium name="The Broad Institute Genomics Platform"/>
            <consortium name="The Broad Institute Genome Sequencing Center for Infectious Disease"/>
            <person name="Wu L."/>
            <person name="Ma J."/>
        </authorList>
    </citation>
    <scope>NUCLEOTIDE SEQUENCE [LARGE SCALE GENOMIC DNA]</scope>
    <source>
        <strain evidence="3">JCM 16929</strain>
    </source>
</reference>
<dbReference type="Proteomes" id="UP001501490">
    <property type="component" value="Unassembled WGS sequence"/>
</dbReference>
<dbReference type="PANTHER" id="PTHR35807">
    <property type="entry name" value="TRANSCRIPTIONAL REGULATOR REDD-RELATED"/>
    <property type="match status" value="1"/>
</dbReference>
<protein>
    <recommendedName>
        <fullName evidence="1">Bacterial transcriptional activator domain-containing protein</fullName>
    </recommendedName>
</protein>
<evidence type="ECO:0000313" key="2">
    <source>
        <dbReference type="EMBL" id="GAA3640778.1"/>
    </source>
</evidence>
<gene>
    <name evidence="2" type="ORF">GCM10022236_49260</name>
</gene>
<evidence type="ECO:0000259" key="1">
    <source>
        <dbReference type="SMART" id="SM01043"/>
    </source>
</evidence>
<keyword evidence="3" id="KW-1185">Reference proteome</keyword>
<sequence length="583" mass="63142">MALELQLLGQSAITRDGVAVPLSGRKPWGLLALMLLEPEPTRRAVAARLVPEANDPLAALRWLLHQVRRAVEPEATIVEQDGRLELRLTDAVRVDLLELLAVPDDVDTIERLVRGELLEGMDFADAPAYELWLSLQRTRVHDVIAEALWWIGARLGTSDPARALRITERALLFDPFCETSNELLLDLLVQSGNAPVARQRFAVIEQRFRAELGVPPAEFVRRPLDRPRMPSSVPASVSAPALLESAAARLRAGELDRAVETSRRAADVALALGDPELELSALLLLARTLIHTHRGRDQEAKGLLSRALQLAGDLDDLAALAEVECEMGFVFAMDGTGALAEPVLARSIEHALAAGQLVRAAKAQTYLGMCLSDRCIYDRATVTLEAAIAGFVAAKQRGWQGYAEGMLARAIERSGDPAGAAVIAEAGLDHVRRGGWRAALPWPLLVLADCALVAGDHGTAAHRFSEALTFSTEIGDPCYEALALRGLGLVRAPADRDAAAGLLHDALSCCRRYTDVYPWVRAVILTDLVELTDGADRRVVEEARWLAALGPLPDLAERVVPYVRDPREARADAAQTPLQTAAT</sequence>
<proteinExistence type="predicted"/>
<dbReference type="RefSeq" id="WP_344809641.1">
    <property type="nucleotide sequence ID" value="NZ_BAABAB010000050.1"/>
</dbReference>
<dbReference type="EMBL" id="BAABAB010000050">
    <property type="protein sequence ID" value="GAA3640778.1"/>
    <property type="molecule type" value="Genomic_DNA"/>
</dbReference>
<name>A0ABP7AVT6_9ACTN</name>
<evidence type="ECO:0000313" key="3">
    <source>
        <dbReference type="Proteomes" id="UP001501490"/>
    </source>
</evidence>
<dbReference type="InterPro" id="IPR011990">
    <property type="entry name" value="TPR-like_helical_dom_sf"/>
</dbReference>
<dbReference type="Gene3D" id="1.25.40.10">
    <property type="entry name" value="Tetratricopeptide repeat domain"/>
    <property type="match status" value="2"/>
</dbReference>
<feature type="domain" description="Bacterial transcriptional activator" evidence="1">
    <location>
        <begin position="89"/>
        <end position="228"/>
    </location>
</feature>
<dbReference type="SMART" id="SM01043">
    <property type="entry name" value="BTAD"/>
    <property type="match status" value="1"/>
</dbReference>
<comment type="caution">
    <text evidence="2">The sequence shown here is derived from an EMBL/GenBank/DDBJ whole genome shotgun (WGS) entry which is preliminary data.</text>
</comment>
<accession>A0ABP7AVT6</accession>
<dbReference type="SUPFAM" id="SSF48452">
    <property type="entry name" value="TPR-like"/>
    <property type="match status" value="1"/>
</dbReference>
<dbReference type="Gene3D" id="1.10.10.10">
    <property type="entry name" value="Winged helix-like DNA-binding domain superfamily/Winged helix DNA-binding domain"/>
    <property type="match status" value="1"/>
</dbReference>
<dbReference type="InterPro" id="IPR005158">
    <property type="entry name" value="BTAD"/>
</dbReference>
<organism evidence="2 3">
    <name type="scientific">Microlunatus ginsengisoli</name>
    <dbReference type="NCBI Taxonomy" id="363863"/>
    <lineage>
        <taxon>Bacteria</taxon>
        <taxon>Bacillati</taxon>
        <taxon>Actinomycetota</taxon>
        <taxon>Actinomycetes</taxon>
        <taxon>Propionibacteriales</taxon>
        <taxon>Propionibacteriaceae</taxon>
        <taxon>Microlunatus</taxon>
    </lineage>
</organism>
<dbReference type="InterPro" id="IPR051677">
    <property type="entry name" value="AfsR-DnrI-RedD_regulator"/>
</dbReference>